<feature type="transmembrane region" description="Helical" evidence="9">
    <location>
        <begin position="82"/>
        <end position="103"/>
    </location>
</feature>
<feature type="transmembrane region" description="Helical" evidence="9">
    <location>
        <begin position="22"/>
        <end position="46"/>
    </location>
</feature>
<dbReference type="PANTHER" id="PTHR12064:SF97">
    <property type="entry name" value="METAL TRANSPORTER CNNM-5"/>
    <property type="match status" value="1"/>
</dbReference>
<evidence type="ECO:0000256" key="3">
    <source>
        <dbReference type="ARBA" id="ARBA00022737"/>
    </source>
</evidence>
<dbReference type="Gene3D" id="3.10.580.10">
    <property type="entry name" value="CBS-domain"/>
    <property type="match status" value="1"/>
</dbReference>
<reference evidence="12 13" key="1">
    <citation type="journal article" date="2016" name="Proc. Natl. Acad. Sci. U.S.A.">
        <title>Comparative genomics of biotechnologically important yeasts.</title>
        <authorList>
            <person name="Riley R."/>
            <person name="Haridas S."/>
            <person name="Wolfe K.H."/>
            <person name="Lopes M.R."/>
            <person name="Hittinger C.T."/>
            <person name="Goeker M."/>
            <person name="Salamov A.A."/>
            <person name="Wisecaver J.H."/>
            <person name="Long T.M."/>
            <person name="Calvey C.H."/>
            <person name="Aerts A.L."/>
            <person name="Barry K.W."/>
            <person name="Choi C."/>
            <person name="Clum A."/>
            <person name="Coughlan A.Y."/>
            <person name="Deshpande S."/>
            <person name="Douglass A.P."/>
            <person name="Hanson S.J."/>
            <person name="Klenk H.-P."/>
            <person name="LaButti K.M."/>
            <person name="Lapidus A."/>
            <person name="Lindquist E.A."/>
            <person name="Lipzen A.M."/>
            <person name="Meier-Kolthoff J.P."/>
            <person name="Ohm R.A."/>
            <person name="Otillar R.P."/>
            <person name="Pangilinan J.L."/>
            <person name="Peng Y."/>
            <person name="Rokas A."/>
            <person name="Rosa C.A."/>
            <person name="Scheuner C."/>
            <person name="Sibirny A.A."/>
            <person name="Slot J.C."/>
            <person name="Stielow J.B."/>
            <person name="Sun H."/>
            <person name="Kurtzman C.P."/>
            <person name="Blackwell M."/>
            <person name="Grigoriev I.V."/>
            <person name="Jeffries T.W."/>
        </authorList>
    </citation>
    <scope>NUCLEOTIDE SEQUENCE [LARGE SCALE GENOMIC DNA]</scope>
    <source>
        <strain evidence="12 13">DSM 6958</strain>
    </source>
</reference>
<dbReference type="SUPFAM" id="SSF54631">
    <property type="entry name" value="CBS-domain pair"/>
    <property type="match status" value="1"/>
</dbReference>
<dbReference type="GO" id="GO:0010960">
    <property type="term" value="P:magnesium ion homeostasis"/>
    <property type="evidence" value="ECO:0007669"/>
    <property type="project" value="InterPro"/>
</dbReference>
<dbReference type="OrthoDB" id="5353557at2759"/>
<keyword evidence="2 7" id="KW-0812">Transmembrane</keyword>
<evidence type="ECO:0000256" key="8">
    <source>
        <dbReference type="SAM" id="MobiDB-lite"/>
    </source>
</evidence>
<evidence type="ECO:0000259" key="10">
    <source>
        <dbReference type="PROSITE" id="PS51371"/>
    </source>
</evidence>
<evidence type="ECO:0000256" key="7">
    <source>
        <dbReference type="PROSITE-ProRule" id="PRU01193"/>
    </source>
</evidence>
<feature type="domain" description="CBS" evidence="10">
    <location>
        <begin position="285"/>
        <end position="350"/>
    </location>
</feature>
<dbReference type="FunFam" id="3.10.580.10:FF:000006">
    <property type="entry name" value="DUF21 and CBS domain protein"/>
    <property type="match status" value="1"/>
</dbReference>
<proteinExistence type="predicted"/>
<comment type="subcellular location">
    <subcellularLocation>
        <location evidence="1">Membrane</location>
        <topology evidence="1">Multi-pass membrane protein</topology>
    </subcellularLocation>
</comment>
<dbReference type="PANTHER" id="PTHR12064">
    <property type="entry name" value="METAL TRANSPORTER CNNM"/>
    <property type="match status" value="1"/>
</dbReference>
<dbReference type="CDD" id="cd04590">
    <property type="entry name" value="CBS_pair_CorC_HlyC_assoc"/>
    <property type="match status" value="1"/>
</dbReference>
<feature type="compositionally biased region" description="Low complexity" evidence="8">
    <location>
        <begin position="405"/>
        <end position="421"/>
    </location>
</feature>
<organism evidence="12 13">
    <name type="scientific">Nadsonia fulvescens var. elongata DSM 6958</name>
    <dbReference type="NCBI Taxonomy" id="857566"/>
    <lineage>
        <taxon>Eukaryota</taxon>
        <taxon>Fungi</taxon>
        <taxon>Dikarya</taxon>
        <taxon>Ascomycota</taxon>
        <taxon>Saccharomycotina</taxon>
        <taxon>Dipodascomycetes</taxon>
        <taxon>Dipodascales</taxon>
        <taxon>Dipodascales incertae sedis</taxon>
        <taxon>Nadsonia</taxon>
    </lineage>
</organism>
<feature type="transmembrane region" description="Helical" evidence="9">
    <location>
        <begin position="136"/>
        <end position="156"/>
    </location>
</feature>
<dbReference type="InterPro" id="IPR046342">
    <property type="entry name" value="CBS_dom_sf"/>
</dbReference>
<dbReference type="PROSITE" id="PS51371">
    <property type="entry name" value="CBS"/>
    <property type="match status" value="1"/>
</dbReference>
<feature type="non-terminal residue" evidence="12">
    <location>
        <position position="559"/>
    </location>
</feature>
<evidence type="ECO:0000256" key="2">
    <source>
        <dbReference type="ARBA" id="ARBA00022692"/>
    </source>
</evidence>
<name>A0A1E3PHS5_9ASCO</name>
<protein>
    <submittedName>
        <fullName evidence="12">DUF21-domain-containing protein</fullName>
    </submittedName>
</protein>
<dbReference type="InterPro" id="IPR002550">
    <property type="entry name" value="CNNM"/>
</dbReference>
<dbReference type="AlphaFoldDB" id="A0A1E3PHS5"/>
<accession>A0A1E3PHS5</accession>
<evidence type="ECO:0000259" key="11">
    <source>
        <dbReference type="PROSITE" id="PS51846"/>
    </source>
</evidence>
<dbReference type="GO" id="GO:0030026">
    <property type="term" value="P:intracellular manganese ion homeostasis"/>
    <property type="evidence" value="ECO:0007669"/>
    <property type="project" value="TreeGrafter"/>
</dbReference>
<keyword evidence="6" id="KW-0129">CBS domain</keyword>
<dbReference type="EMBL" id="KV454410">
    <property type="protein sequence ID" value="ODQ64959.1"/>
    <property type="molecule type" value="Genomic_DNA"/>
</dbReference>
<keyword evidence="3" id="KW-0677">Repeat</keyword>
<feature type="compositionally biased region" description="Low complexity" evidence="8">
    <location>
        <begin position="518"/>
        <end position="536"/>
    </location>
</feature>
<gene>
    <name evidence="12" type="ORF">NADFUDRAFT_10027</name>
</gene>
<feature type="region of interest" description="Disordered" evidence="8">
    <location>
        <begin position="386"/>
        <end position="429"/>
    </location>
</feature>
<dbReference type="PROSITE" id="PS51846">
    <property type="entry name" value="CNNM"/>
    <property type="match status" value="1"/>
</dbReference>
<evidence type="ECO:0000256" key="1">
    <source>
        <dbReference type="ARBA" id="ARBA00004141"/>
    </source>
</evidence>
<evidence type="ECO:0000256" key="5">
    <source>
        <dbReference type="ARBA" id="ARBA00023136"/>
    </source>
</evidence>
<feature type="region of interest" description="Disordered" evidence="8">
    <location>
        <begin position="511"/>
        <end position="537"/>
    </location>
</feature>
<dbReference type="GO" id="GO:0016020">
    <property type="term" value="C:membrane"/>
    <property type="evidence" value="ECO:0007669"/>
    <property type="project" value="UniProtKB-SubCell"/>
</dbReference>
<evidence type="ECO:0000313" key="12">
    <source>
        <dbReference type="EMBL" id="ODQ64959.1"/>
    </source>
</evidence>
<evidence type="ECO:0000256" key="4">
    <source>
        <dbReference type="ARBA" id="ARBA00022989"/>
    </source>
</evidence>
<dbReference type="STRING" id="857566.A0A1E3PHS5"/>
<evidence type="ECO:0000256" key="6">
    <source>
        <dbReference type="PROSITE-ProRule" id="PRU00703"/>
    </source>
</evidence>
<sequence>LPFFSATSASAVEEEPLSAGQFWLYMIVSGMLVILGGIFAGLTLGLMGQDEVNLNVILQSSESLVERENARKVLKLLKRGKHWVLVTLLLSNVITNESLPVVLDRCLGGGWPAVVCSTIAIVIFGEVIPQSVCVRYGLGVGAWLSPFVLALMYVMYPVAYPTAKLLDHLLGEDHGTIYKKAGLKTLVNLHHTMGVNAERLNEDEVTIITAVLDLKAKPVGSIMTPLEDVYTMSADRILDEDTIDKILNAGFSRIPIHQPNEPTNYIGMLLVRILISYDPEDALPVSSFPLATLPETRPDTSCLNILNYFQEGKSHMILVSDTPGESTGALGILTLEDVIEELIGEEIIDESDVFIDIHRAIRRTQPGPLSKRVTFNQYVHNQHTHGCNNTPVVGNERDENEDWDSNLLSPTPSHPPSLLNPKNPAANPIMTSNTKVTIKKIPDGIFTKPQARENRTLNPSIVPTMTPVTPIEQDALSTGLALTRALNSRRSSQGENDILINGGSSNAYGSMSNSATIPTPGSVSTTPATPTSSSHSYLRTGGGIIESVVIVQGVNKTII</sequence>
<dbReference type="Proteomes" id="UP000095009">
    <property type="component" value="Unassembled WGS sequence"/>
</dbReference>
<dbReference type="GO" id="GO:0005737">
    <property type="term" value="C:cytoplasm"/>
    <property type="evidence" value="ECO:0007669"/>
    <property type="project" value="TreeGrafter"/>
</dbReference>
<keyword evidence="5 7" id="KW-0472">Membrane</keyword>
<feature type="transmembrane region" description="Helical" evidence="9">
    <location>
        <begin position="109"/>
        <end position="129"/>
    </location>
</feature>
<feature type="domain" description="CNNM transmembrane" evidence="11">
    <location>
        <begin position="18"/>
        <end position="204"/>
    </location>
</feature>
<evidence type="ECO:0000313" key="13">
    <source>
        <dbReference type="Proteomes" id="UP000095009"/>
    </source>
</evidence>
<feature type="non-terminal residue" evidence="12">
    <location>
        <position position="1"/>
    </location>
</feature>
<dbReference type="InterPro" id="IPR045095">
    <property type="entry name" value="ACDP"/>
</dbReference>
<evidence type="ECO:0000256" key="9">
    <source>
        <dbReference type="SAM" id="Phobius"/>
    </source>
</evidence>
<dbReference type="Pfam" id="PF01595">
    <property type="entry name" value="CNNM"/>
    <property type="match status" value="1"/>
</dbReference>
<keyword evidence="4 7" id="KW-1133">Transmembrane helix</keyword>
<dbReference type="InterPro" id="IPR044751">
    <property type="entry name" value="Ion_transp-like_CBS"/>
</dbReference>
<keyword evidence="13" id="KW-1185">Reference proteome</keyword>
<dbReference type="InterPro" id="IPR000644">
    <property type="entry name" value="CBS_dom"/>
</dbReference>